<accession>A0ACC0BXX6</accession>
<gene>
    <name evidence="1" type="ORF">M9H77_08427</name>
</gene>
<evidence type="ECO:0000313" key="1">
    <source>
        <dbReference type="EMBL" id="KAI5677477.1"/>
    </source>
</evidence>
<evidence type="ECO:0000313" key="2">
    <source>
        <dbReference type="Proteomes" id="UP001060085"/>
    </source>
</evidence>
<sequence length="280" mass="31510">MLMNSKLSNNNNGSRIKSKNKSSTFAFGKLRGLGCKGMAMPVPATRIRSSAEERTPARRKRNHIRARNPANLADTPDICCAPPGIIYLSDDVVPRPPNMAAQPQRTTTHTQQSGVVRRRVNNNGASASATVLLLSRSNHQVSNARQCHHLYFRFSRESSDGEDQHRNWRLNVDTMSYEELVDLGEKIGHVSKGLCEEEIFHCLKISKLSMAESFVLLVSSDKDWRCSICQEGWHSSVEVGRLGCGHCHHMNCLRQWLLQKNECPICKIPPTPHKAWKTMI</sequence>
<comment type="caution">
    <text evidence="1">The sequence shown here is derived from an EMBL/GenBank/DDBJ whole genome shotgun (WGS) entry which is preliminary data.</text>
</comment>
<keyword evidence="2" id="KW-1185">Reference proteome</keyword>
<dbReference type="Proteomes" id="UP001060085">
    <property type="component" value="Linkage Group LG02"/>
</dbReference>
<dbReference type="EMBL" id="CM044702">
    <property type="protein sequence ID" value="KAI5677477.1"/>
    <property type="molecule type" value="Genomic_DNA"/>
</dbReference>
<reference evidence="2" key="1">
    <citation type="journal article" date="2023" name="Nat. Plants">
        <title>Single-cell RNA sequencing provides a high-resolution roadmap for understanding the multicellular compartmentation of specialized metabolism.</title>
        <authorList>
            <person name="Sun S."/>
            <person name="Shen X."/>
            <person name="Li Y."/>
            <person name="Li Y."/>
            <person name="Wang S."/>
            <person name="Li R."/>
            <person name="Zhang H."/>
            <person name="Shen G."/>
            <person name="Guo B."/>
            <person name="Wei J."/>
            <person name="Xu J."/>
            <person name="St-Pierre B."/>
            <person name="Chen S."/>
            <person name="Sun C."/>
        </authorList>
    </citation>
    <scope>NUCLEOTIDE SEQUENCE [LARGE SCALE GENOMIC DNA]</scope>
</reference>
<proteinExistence type="predicted"/>
<protein>
    <submittedName>
        <fullName evidence="1">Uncharacterized protein</fullName>
    </submittedName>
</protein>
<name>A0ACC0BXX6_CATRO</name>
<organism evidence="1 2">
    <name type="scientific">Catharanthus roseus</name>
    <name type="common">Madagascar periwinkle</name>
    <name type="synonym">Vinca rosea</name>
    <dbReference type="NCBI Taxonomy" id="4058"/>
    <lineage>
        <taxon>Eukaryota</taxon>
        <taxon>Viridiplantae</taxon>
        <taxon>Streptophyta</taxon>
        <taxon>Embryophyta</taxon>
        <taxon>Tracheophyta</taxon>
        <taxon>Spermatophyta</taxon>
        <taxon>Magnoliopsida</taxon>
        <taxon>eudicotyledons</taxon>
        <taxon>Gunneridae</taxon>
        <taxon>Pentapetalae</taxon>
        <taxon>asterids</taxon>
        <taxon>lamiids</taxon>
        <taxon>Gentianales</taxon>
        <taxon>Apocynaceae</taxon>
        <taxon>Rauvolfioideae</taxon>
        <taxon>Vinceae</taxon>
        <taxon>Catharanthinae</taxon>
        <taxon>Catharanthus</taxon>
    </lineage>
</organism>